<sequence length="285" mass="31799">MKAGTIHTLNVVQNAEQGYWLQNNVFFPTHDGELILDPGQAVRVFLYLDKKGNMTATTRLPSIGLDTYDWAEVTGAIPGLGVFVDIGIPKQILVSIDELPYLESVWPIEGDMLFVKLAADKKGRLLAVPATDHFFEAHWEFAPEEIYNQPISGRVYRTSREGSAIISENGYRGFIHHTERKQEPRLGEWVEGRVIEVKDDGSVNVSLLPMKRGLMEEDAEAILSQLQQNDGIIPFTDKSSPEAIRQTFNTSKAAFKRALGKLMKEGKIKQRDGKTILTDGQADGD</sequence>
<comment type="similarity">
    <text evidence="1">Belongs to the CvfB family.</text>
</comment>
<dbReference type="Gene3D" id="1.10.10.10">
    <property type="entry name" value="Winged helix-like DNA-binding domain superfamily/Winged helix DNA-binding domain"/>
    <property type="match status" value="1"/>
</dbReference>
<keyword evidence="4" id="KW-1185">Reference proteome</keyword>
<dbReference type="PANTHER" id="PTHR37296">
    <property type="entry name" value="CONSERVED VIRULENCE FACTOR B"/>
    <property type="match status" value="1"/>
</dbReference>
<dbReference type="Pfam" id="PF13509">
    <property type="entry name" value="S1_2"/>
    <property type="match status" value="1"/>
</dbReference>
<evidence type="ECO:0000259" key="2">
    <source>
        <dbReference type="PROSITE" id="PS50126"/>
    </source>
</evidence>
<dbReference type="PANTHER" id="PTHR37296:SF1">
    <property type="entry name" value="CONSERVED VIRULENCE FACTOR B"/>
    <property type="match status" value="1"/>
</dbReference>
<dbReference type="Gene3D" id="2.40.50.140">
    <property type="entry name" value="Nucleic acid-binding proteins"/>
    <property type="match status" value="2"/>
</dbReference>
<protein>
    <submittedName>
        <fullName evidence="3">S1 RNA-binding domain-containing protein</fullName>
    </submittedName>
</protein>
<reference evidence="4" key="1">
    <citation type="journal article" date="2019" name="Int. J. Syst. Evol. Microbiol.">
        <title>The Global Catalogue of Microorganisms (GCM) 10K type strain sequencing project: providing services to taxonomists for standard genome sequencing and annotation.</title>
        <authorList>
            <consortium name="The Broad Institute Genomics Platform"/>
            <consortium name="The Broad Institute Genome Sequencing Center for Infectious Disease"/>
            <person name="Wu L."/>
            <person name="Ma J."/>
        </authorList>
    </citation>
    <scope>NUCLEOTIDE SEQUENCE [LARGE SCALE GENOMIC DNA]</scope>
    <source>
        <strain evidence="4">TISTR 1535</strain>
    </source>
</reference>
<dbReference type="InterPro" id="IPR040764">
    <property type="entry name" value="CvfB_WH"/>
</dbReference>
<dbReference type="InterPro" id="IPR039566">
    <property type="entry name" value="CvfB_S1_st"/>
</dbReference>
<dbReference type="InterPro" id="IPR048588">
    <property type="entry name" value="CvfB_S1_2nd"/>
</dbReference>
<dbReference type="PROSITE" id="PS50126">
    <property type="entry name" value="S1"/>
    <property type="match status" value="1"/>
</dbReference>
<dbReference type="EMBL" id="JBHUNA010000020">
    <property type="protein sequence ID" value="MFD2761130.1"/>
    <property type="molecule type" value="Genomic_DNA"/>
</dbReference>
<dbReference type="PIRSF" id="PIRSF012524">
    <property type="entry name" value="YitL_S1"/>
    <property type="match status" value="1"/>
</dbReference>
<evidence type="ECO:0000313" key="3">
    <source>
        <dbReference type="EMBL" id="MFD2761130.1"/>
    </source>
</evidence>
<dbReference type="RefSeq" id="WP_382393320.1">
    <property type="nucleotide sequence ID" value="NZ_JBHUNA010000020.1"/>
</dbReference>
<feature type="domain" description="S1 motif" evidence="2">
    <location>
        <begin position="148"/>
        <end position="208"/>
    </location>
</feature>
<dbReference type="InterPro" id="IPR014464">
    <property type="entry name" value="CvfB_fam"/>
</dbReference>
<dbReference type="InterPro" id="IPR048587">
    <property type="entry name" value="CvfB_S1_3rd"/>
</dbReference>
<comment type="caution">
    <text evidence="3">The sequence shown here is derived from an EMBL/GenBank/DDBJ whole genome shotgun (WGS) entry which is preliminary data.</text>
</comment>
<evidence type="ECO:0000256" key="1">
    <source>
        <dbReference type="PIRNR" id="PIRNR012524"/>
    </source>
</evidence>
<evidence type="ECO:0000313" key="4">
    <source>
        <dbReference type="Proteomes" id="UP001597502"/>
    </source>
</evidence>
<organism evidence="3 4">
    <name type="scientific">Lentibacillus juripiscarius</name>
    <dbReference type="NCBI Taxonomy" id="257446"/>
    <lineage>
        <taxon>Bacteria</taxon>
        <taxon>Bacillati</taxon>
        <taxon>Bacillota</taxon>
        <taxon>Bacilli</taxon>
        <taxon>Bacillales</taxon>
        <taxon>Bacillaceae</taxon>
        <taxon>Lentibacillus</taxon>
    </lineage>
</organism>
<dbReference type="Pfam" id="PF17783">
    <property type="entry name" value="WHD_CvfB"/>
    <property type="match status" value="1"/>
</dbReference>
<dbReference type="InterPro" id="IPR003029">
    <property type="entry name" value="S1_domain"/>
</dbReference>
<dbReference type="InterPro" id="IPR036388">
    <property type="entry name" value="WH-like_DNA-bd_sf"/>
</dbReference>
<dbReference type="Pfam" id="PF21191">
    <property type="entry name" value="CvfB_1st"/>
    <property type="match status" value="1"/>
</dbReference>
<dbReference type="Proteomes" id="UP001597502">
    <property type="component" value="Unassembled WGS sequence"/>
</dbReference>
<dbReference type="InterPro" id="IPR012340">
    <property type="entry name" value="NA-bd_OB-fold"/>
</dbReference>
<proteinExistence type="inferred from homology"/>
<accession>A0ABW5V609</accession>
<gene>
    <name evidence="3" type="ORF">ACFSUO_09130</name>
</gene>
<name>A0ABW5V609_9BACI</name>
<dbReference type="Pfam" id="PF21543">
    <property type="entry name" value="CvfB_2nd"/>
    <property type="match status" value="1"/>
</dbReference>